<feature type="compositionally biased region" description="Low complexity" evidence="7">
    <location>
        <begin position="38"/>
        <end position="66"/>
    </location>
</feature>
<keyword evidence="2" id="KW-0963">Cytoplasm</keyword>
<dbReference type="InterPro" id="IPR003593">
    <property type="entry name" value="AAA+_ATPase"/>
</dbReference>
<proteinExistence type="predicted"/>
<dbReference type="GO" id="GO:0005737">
    <property type="term" value="C:cytoplasm"/>
    <property type="evidence" value="ECO:0007669"/>
    <property type="project" value="UniProtKB-SubCell"/>
</dbReference>
<dbReference type="InterPro" id="IPR027417">
    <property type="entry name" value="P-loop_NTPase"/>
</dbReference>
<dbReference type="PROSITE" id="PS51981">
    <property type="entry name" value="ZF_RZ"/>
    <property type="match status" value="1"/>
</dbReference>
<feature type="compositionally biased region" description="Basic and acidic residues" evidence="7">
    <location>
        <begin position="101"/>
        <end position="129"/>
    </location>
</feature>
<keyword evidence="6" id="KW-0391">Immunity</keyword>
<dbReference type="InterPro" id="IPR031248">
    <property type="entry name" value="RNF213"/>
</dbReference>
<feature type="compositionally biased region" description="Basic and acidic residues" evidence="7">
    <location>
        <begin position="8"/>
        <end position="22"/>
    </location>
</feature>
<dbReference type="GO" id="GO:0016887">
    <property type="term" value="F:ATP hydrolysis activity"/>
    <property type="evidence" value="ECO:0007669"/>
    <property type="project" value="InterPro"/>
</dbReference>
<sequence>MLPTNDPHYLRYMKEQEEEEKKKKQNQQQEQHHRDDPSASSSSTSERLVNNSSVRSNNNKNNNNHNRASPKHHQKQEDNEDDASFLPKSIANYQVNTSPSSHDKQQLVRTREDRDGMNTKGSDHHHDENNPTTEMITTSEELDQEVSYPSSLDPHSDDDKHSIPNSSPQSKPHEEQSQQQYYKVIDTHVDQQQTLSSTSRRLKKRKMNDRVSSSSSTKSENQEENATQVSLTSSMETSMKAMESPHPESSKTMMQGVDTNVDLSTQMVLYFHVFIPSVYFEDEDDDLQSNIAPKISILYQNSSHATSFFSKMKKKENTTKKLIVLKKSSFNEEIWVGCVLLPRKLSFLQFKVLLVDPKDKIVNIDKEVSGVTFLNSLKKQSSHLYLQFKPKQEKSVGLLKSAIQTFTQSKRSVLFSFVEELFLNALSIANETSQEKSSSVDDRRGDDKDDLTLHQQIQEQQEKLIYFYERLDGLFQCLEHLTTIGKTSFQVAERYVAKRNYFRDSTVTELKNFLLDNIEKFGEDTTNVECRAIMILCLFERLFALTSLKDLDNLLDAVYLLRYLDIYTISAIYNHVLSQQYIKSSKTNNNASYLDDIKILFKSSVQQLIRLFMKHSEKKSFSFWILLSPFIHSEFGTSFHGNFNQLDTLIMYTDRKRFNDEMKELFAIVEERSSRISQHMNFVTSNQISIIISTLFQLASSSFEHVQVILQFGRCLKCANEHELNSVLLKSFTTFVQEHTEWTDGTKEKLAILKGIISREKSFTRSISLLEGLLSNATLSSGGNIGSVDHVFAPEIFDIVFTFFDDDVFVNNCRENDMQKISKLLKEMFKQIFSKKNSTYLVRKSFKLLEILEFYVRMSSRLSKSILKLEEYQLCVLESFKSNYYFTSVTNQDLLKILLDFEAKTSMQDGTLFFRVLEDVTFDICKKMGYSSKALNSLLDFLEKHLNGLETAITERRRVAHSIVKHITRHIFTEGSMTSLLNHSELWCRCFTLCNSSISTEELEKANQLLDHWCNAIVDRRANLDMLKELFEGNNKEKFVQLATSTGRAVLSLPTLVELEDEVAQFISLQRKTHDFCNHYCQNEHVDSSSLRDILKRLDISIEQRAPFDSIKLLLNDQPFLKELNELQYLCKSELFLQIWNQTIDEVVQKETQIANTNMNIEVSAQKVVFSVKDLKNRVFVLMINKWLQLYNKLNAKTISFQEMEHQFAGLESEEDIKNEMRFLKTTCKVDGDVEGNATSFKLVAYSIDSKEWCDYHTKIIHSFLFIAKQKTYVPLVIKVLRKFSKVFSSSIFEDKYFMGLTALHDKFFVEKWENGTLFDVADIISAAKEALKHLSKNELDLIQVLDQSDDLLEWLWQHHNTVQFNELIRVCREVTADDAITLQSFASLISCREYLYDIVYPETKFNSCELFLQTMRSLNSNKDSKEIERRIQDVSFIRKNLESVKQIFRDKTRSPSVNSLLKLLEIMESGSFKISAKSSFTSNEYSFEDLITYTLPNSSKTKTFTISDLLDIRTTVLNTSVPRELKEKHQNLDFEMNRFIQLINILLNLKESVTELIKNGNILIDNYEYEFCLSHPNSVEKEIEKLRNEANRLDILNSAWKIDIKNIRQKYPYLNYFNMRELRQILKWLECNDTTNLHSMFKAIRREFSDRHLELFISEWQNKYNFIAVDNDFSCAVLESLGTLLFTLFGDTEDIILQKDRAIAFSAKKDIALSLTKSNQDVENVFAISCQNEQEVESVVLSLYAVQSRLPEMYEVLMCNSRTKLEDILLLFTRWSQTRSQSFASRRIFTLSNVHLLSYTTQCQVVDKLKLYLHNPDIKMAPPLVIVSGNAHQRIVNAFSNFRFDGAAIALTFDEMVEVYSQVCNVYSCGTFVYTSKHSGAGKTHSILKYAFENKLELVSISLRESVDVSNLISQLKEKTNRNHPVTLYFNISSHVDSIVNAILFQLIVVGSISDYNGQVYHRREVDSILIEIPNAPQNITLEKFVPLCNFLPKHVCEVNAETLSTEKKFELDELGRIISTVNNKLIFVCSILKAFDRGIFSNPEQFNNFVHDEYLDPQECFEILMRYCNNTGQPSYGLITNFVDFTYEFFQSITKYDMLRWLPSYEPLTAKIPHSLVALTLEMTKDFAMRQLVLNFNTSNPSLEEYAKRFSTIRKWEHSTHTVLIFATEDLGVTGFNVISLSQESVKKFFSEQEIQILHLQGLDINFDFNKSLTQNGQIETEVQGLKFLTMVNGGYIHGMAEYYDISLREKISNSDYVLTQDNLMKMFAIILRFKCNLPVIILGETGCGKSFLMAYLCKILDMDLRRITLHGGHTEKDIIDFIYPIIEEANSHEMANYIVFFDESNTCAHTGILKEIVCDRVLNGLPIPKNIKIVCALNPYRLKNEHTKRIEAVIQSQSGILYKHPSFKNIPDPLENLVYRVHPLPDSFVDHVYEFGSLSIETERIYIRSMLQKGLRSYVTHAQQNLALDVFVDLICTSQQFIRDTMHEVSVVSLRDVKRAVQVFSWLFEEHKKASDSVFWDIIKLDNQLVDFNIHNINFLKCLVLTLAFTFYSRLNRDQRLSYLQQIYNVARPVISSLTPQFFIQTTTKYQIELTTQLNPGEGISLNEALTENCFMLFLALLNHIPIILVGFAGSSKSLAVDLISKAMRGKASANKRLHHLPDINIFAYQCSPLSTAKGIAQTFRSARRYAEESSGNSSLSVVLLDEISLADSPNLPLKILHHELEDLEKISFIAISNYSLDSSKMNRMSILYRSIPTAKDLKNTAKGIIGVKKLQLNNYLESIAQSYLELFNTQKIKLFFGLRDFYQCIKFLNRVVNDKMQYDGKVVSFDQALLLAILRNFGGVPKDQVHAILKIFETKTGINLCSSQISKPTNKELIQMNLKDSTMARHLMLLTHNNAALNLLFDYNILSLSDTLVLFGSDFPMENNDNFTLSLQLQKIKLAMSDGRTVVLVHCESLYESLYDLLNQHYVVVEQKKFARLAFGNESVTCSVHDNFRIIVIAEASDAYSKLAAPFLNRLEKHSFNRIDFMTEENSISLSMLETFVSNLVEDGLQNLSKIFVGCHDESLKSLVQALYSTEMDNMVDEGTSYVYLNAIEKLLWVASPEYIVKSGNREIIEKYFTQQDHSSLSSFLNKVFSHPEEWAYTKSNGIQAVVMTYSPLDINIENLVRNDVTFVKNEEMMTKFIQLHELKTSADLNSELDQFFNSDDDQSLLIILADPNASSVRRIRYAQYTCENKRELFIKDNPSKIRNVVIVVNLIRGLSIQESRFTFDFDKRWNYVFIDDICSYAKAVFPDMYTLVSKPLSKIITEIPIMDLSLSNLHNSLSRIVYPYPRTPDSIQKQIVTIRNLLSDPQNRFYEIVQEKMLDVLKLTIKHDDRWYLEVIEDEKLLQICGTLNSALQYFISKKLFITFAAVLSLIDRFNNFSLLSDHAVQEVWLQIFDQNVQPKMIQDLLISEQLHGHINVQYGTQIPHFNSQFPFSFLISLVSENVRKNMVENSNDKDSMLEKLEKNFEFTYPNLLQYTFTNNNSSNLMIDENKQYLNYSMAERFIHDYFIMYGFKSSTLSHDECQQLVMEIVNKDLRNNSEFSITDLQVAYWTQEPRIKTYFQVLDLVRDSKLFENLIYNIPTFESIIDCDVFLYQLVVDVINPTVAINWHSLVEIEQSRGWVSKVQILSECCRLLRQLIESSMLTENVSDNTRSNYVKQNHTWKCISFFTKFLQDLAFKKGIDEDSLDVSICENYWKKLSSSETTHFEQPNMLIDFLQTLTDINKRFSRSEIAEDFECFICYSIPEPSQLRKTKCCSRYVCTECAHDFCLRKTRNGTPFQPCGWCQRGVNLSSVETYAELCDQHLDQVQEMSSKENIFIERASKLIEIFTTQYCLQSENIEQLSTSLISTIVQYLSENKKVLSENKLLKFIVNDSIRSSVIRSLFALSKQNHEINAIIEHELEEQLSRLYSEFNHADFPLAVAISQILEDEMESSMTEESDKEQLLHQKLDDLKAVEPLPGEILKFLQNISSCKVAVRWFAQYVTSKKEPSLEFTETIDNLFQNNYSLLVFFLRELTKVIGLSATRNMINYHPLLKQMKFIETWKQREEVIIFISDNGALSDSNPFATLYQQLPNADLNYNTMRDALEQLRVSDAKTDTLFNTLYEKSRNSRNIFCALLLMTLLEHVTLRHKISQNNNHHLLVWMRNNKAKLVVFGNISVSHIVERLIENKIPNFEVTPETPMSKIHLLRCLIHQIAMVLWNLNAPAMGFFSHCLTDIAPLRNTLFPTMNDDIVSTLTQITGGKTYTCPNGHAYIITECGRAWVTDFCRECGQPIGGGNHILLNTNREYHNADNTPLNYCARSAAEETSPADVHSTNRDLSSTEFRLIRLIMSGLLFSSGVFFNNNTRILINTQYCNPRDANQYFMEHYMNDWHILSQLTGRNEEDLSIILHHTFALIISKASTLNTMFRFNTLTNKDERRPFENNFCMQLLEGNFKPDRMMTFIQEALQRHNGERREHNITLTNSKLLKHMYPDQEVLSIQERNLLLPSIFMPVENITLEHFMNSLKQTSSIDSLQALTLVVDNMVALQAMHYLPSIFELYRLVCKRFDKRIRREHALNTTVRQTISAIEDENERKLFAECFECFSQAWNSVFKLVERYECLEIPHHMKEVKMSQDQPLIYIVPSEKDESLFGIALVHYLVGVQNKLSESISKEYFNMESKDIRVVTSRELTPVHVVNISLERHLLPFIKDHCNRSLSFEKPQQIIYDFAFIQTYLVDNFFLGKPLIEIQIKMLDFTGEIRTTGAKEKFSALKKRNTKISNDKLSQEEQEMVINELGGPGGRSERCVSCFRYVEMAIHFIQSSISAESGVSVQFLEKYLVDYLEKDLMINDSRKLFGSLSQSLQIKHLDHLFEILEQHLTLDIFAGIHDNYKEPLSQELKNKLSTKVVPYIDCQMLMTSMRDAMVKYLSETFTQKDSDLCDWLQDLPLPEYFQAGQGEHALDVSTIGELDWFREIPKKTFKVAHALDFYKTLEETLDHKPKQ</sequence>
<feature type="compositionally biased region" description="Polar residues" evidence="7">
    <location>
        <begin position="130"/>
        <end position="139"/>
    </location>
</feature>
<name>A0A6A5C486_NAEFO</name>
<feature type="region of interest" description="Disordered" evidence="7">
    <location>
        <begin position="1"/>
        <end position="178"/>
    </location>
</feature>
<evidence type="ECO:0000259" key="8">
    <source>
        <dbReference type="PROSITE" id="PS51981"/>
    </source>
</evidence>
<dbReference type="GO" id="GO:0008270">
    <property type="term" value="F:zinc ion binding"/>
    <property type="evidence" value="ECO:0007669"/>
    <property type="project" value="UniProtKB-KW"/>
</dbReference>
<evidence type="ECO:0000256" key="5">
    <source>
        <dbReference type="ARBA" id="ARBA00022833"/>
    </source>
</evidence>
<gene>
    <name evidence="9" type="ORF">FDP41_012544</name>
</gene>
<dbReference type="GeneID" id="68119759"/>
<evidence type="ECO:0000256" key="2">
    <source>
        <dbReference type="ARBA" id="ARBA00022490"/>
    </source>
</evidence>
<dbReference type="OMA" id="REHAYMP"/>
<dbReference type="SUPFAM" id="SSF52540">
    <property type="entry name" value="P-loop containing nucleoside triphosphate hydrolases"/>
    <property type="match status" value="2"/>
</dbReference>
<comment type="subcellular location">
    <subcellularLocation>
        <location evidence="1">Cytoplasm</location>
    </subcellularLocation>
</comment>
<keyword evidence="4" id="KW-0863">Zinc-finger</keyword>
<dbReference type="GO" id="GO:0002376">
    <property type="term" value="P:immune system process"/>
    <property type="evidence" value="ECO:0007669"/>
    <property type="project" value="UniProtKB-KW"/>
</dbReference>
<dbReference type="VEuPathDB" id="AmoebaDB:NfTy_023860"/>
<feature type="region of interest" description="Disordered" evidence="7">
    <location>
        <begin position="190"/>
        <end position="253"/>
    </location>
</feature>
<dbReference type="RefSeq" id="XP_044565997.1">
    <property type="nucleotide sequence ID" value="XM_044703075.1"/>
</dbReference>
<evidence type="ECO:0000256" key="7">
    <source>
        <dbReference type="SAM" id="MobiDB-lite"/>
    </source>
</evidence>
<dbReference type="GO" id="GO:0004842">
    <property type="term" value="F:ubiquitin-protein transferase activity"/>
    <property type="evidence" value="ECO:0007669"/>
    <property type="project" value="InterPro"/>
</dbReference>
<dbReference type="VEuPathDB" id="AmoebaDB:NF0069100"/>
<keyword evidence="3" id="KW-0479">Metal-binding</keyword>
<evidence type="ECO:0000256" key="3">
    <source>
        <dbReference type="ARBA" id="ARBA00022723"/>
    </source>
</evidence>
<dbReference type="PANTHER" id="PTHR22605:SF1">
    <property type="entry name" value="RZ-TYPE DOMAIN-CONTAINING PROTEIN"/>
    <property type="match status" value="1"/>
</dbReference>
<feature type="compositionally biased region" description="Polar residues" evidence="7">
    <location>
        <begin position="91"/>
        <end position="100"/>
    </location>
</feature>
<dbReference type="SMART" id="SM00382">
    <property type="entry name" value="AAA"/>
    <property type="match status" value="2"/>
</dbReference>
<protein>
    <recommendedName>
        <fullName evidence="8">RZ-type domain-containing protein</fullName>
    </recommendedName>
</protein>
<evidence type="ECO:0000313" key="10">
    <source>
        <dbReference type="Proteomes" id="UP000444721"/>
    </source>
</evidence>
<dbReference type="VEuPathDB" id="AmoebaDB:FDP41_012544"/>
<dbReference type="PANTHER" id="PTHR22605">
    <property type="entry name" value="RZ-TYPE DOMAIN-CONTAINING PROTEIN"/>
    <property type="match status" value="1"/>
</dbReference>
<feature type="domain" description="RZ-type" evidence="8">
    <location>
        <begin position="4280"/>
        <end position="4349"/>
    </location>
</feature>
<feature type="compositionally biased region" description="Polar residues" evidence="7">
    <location>
        <begin position="190"/>
        <end position="199"/>
    </location>
</feature>
<evidence type="ECO:0000256" key="1">
    <source>
        <dbReference type="ARBA" id="ARBA00004496"/>
    </source>
</evidence>
<dbReference type="Gene3D" id="3.40.50.300">
    <property type="entry name" value="P-loop containing nucleotide triphosphate hydrolases"/>
    <property type="match status" value="1"/>
</dbReference>
<dbReference type="InterPro" id="IPR046439">
    <property type="entry name" value="ZF_RZ_dom"/>
</dbReference>
<evidence type="ECO:0000256" key="6">
    <source>
        <dbReference type="ARBA" id="ARBA00022859"/>
    </source>
</evidence>
<evidence type="ECO:0000313" key="9">
    <source>
        <dbReference type="EMBL" id="KAF0981284.1"/>
    </source>
</evidence>
<keyword evidence="5" id="KW-0862">Zinc</keyword>
<dbReference type="CDD" id="cd00009">
    <property type="entry name" value="AAA"/>
    <property type="match status" value="1"/>
</dbReference>
<reference evidence="9 10" key="1">
    <citation type="journal article" date="2019" name="Sci. Rep.">
        <title>Nanopore sequencing improves the draft genome of the human pathogenic amoeba Naegleria fowleri.</title>
        <authorList>
            <person name="Liechti N."/>
            <person name="Schurch N."/>
            <person name="Bruggmann R."/>
            <person name="Wittwer M."/>
        </authorList>
    </citation>
    <scope>NUCLEOTIDE SEQUENCE [LARGE SCALE GENOMIC DNA]</scope>
    <source>
        <strain evidence="9 10">ATCC 30894</strain>
    </source>
</reference>
<evidence type="ECO:0000256" key="4">
    <source>
        <dbReference type="ARBA" id="ARBA00022771"/>
    </source>
</evidence>
<comment type="caution">
    <text evidence="9">The sequence shown here is derived from an EMBL/GenBank/DDBJ whole genome shotgun (WGS) entry which is preliminary data.</text>
</comment>
<feature type="compositionally biased region" description="Polar residues" evidence="7">
    <location>
        <begin position="224"/>
        <end position="237"/>
    </location>
</feature>
<organism evidence="9 10">
    <name type="scientific">Naegleria fowleri</name>
    <name type="common">Brain eating amoeba</name>
    <dbReference type="NCBI Taxonomy" id="5763"/>
    <lineage>
        <taxon>Eukaryota</taxon>
        <taxon>Discoba</taxon>
        <taxon>Heterolobosea</taxon>
        <taxon>Tetramitia</taxon>
        <taxon>Eutetramitia</taxon>
        <taxon>Vahlkampfiidae</taxon>
        <taxon>Naegleria</taxon>
    </lineage>
</organism>
<dbReference type="Pfam" id="PF20173">
    <property type="entry name" value="ZnF_RZ-type"/>
    <property type="match status" value="1"/>
</dbReference>
<dbReference type="Proteomes" id="UP000444721">
    <property type="component" value="Unassembled WGS sequence"/>
</dbReference>
<dbReference type="OrthoDB" id="442676at2759"/>
<accession>A0A6A5C486</accession>
<dbReference type="EMBL" id="VFQX01000015">
    <property type="protein sequence ID" value="KAF0981284.1"/>
    <property type="molecule type" value="Genomic_DNA"/>
</dbReference>
<keyword evidence="10" id="KW-1185">Reference proteome</keyword>